<dbReference type="Proteomes" id="UP000193411">
    <property type="component" value="Unassembled WGS sequence"/>
</dbReference>
<protein>
    <submittedName>
        <fullName evidence="3">Uncharacterized protein</fullName>
    </submittedName>
</protein>
<feature type="compositionally biased region" description="Basic residues" evidence="1">
    <location>
        <begin position="524"/>
        <end position="534"/>
    </location>
</feature>
<accession>A0A1Y2I413</accession>
<reference evidence="3 4" key="1">
    <citation type="submission" date="2016-07" db="EMBL/GenBank/DDBJ databases">
        <title>Pervasive Adenine N6-methylation of Active Genes in Fungi.</title>
        <authorList>
            <consortium name="DOE Joint Genome Institute"/>
            <person name="Mondo S.J."/>
            <person name="Dannebaum R.O."/>
            <person name="Kuo R.C."/>
            <person name="Labutti K."/>
            <person name="Haridas S."/>
            <person name="Kuo A."/>
            <person name="Salamov A."/>
            <person name="Ahrendt S.R."/>
            <person name="Lipzen A."/>
            <person name="Sullivan W."/>
            <person name="Andreopoulos W.B."/>
            <person name="Clum A."/>
            <person name="Lindquist E."/>
            <person name="Daum C."/>
            <person name="Ramamoorthy G.K."/>
            <person name="Gryganskyi A."/>
            <person name="Culley D."/>
            <person name="Magnuson J.K."/>
            <person name="James T.Y."/>
            <person name="O'Malley M.A."/>
            <person name="Stajich J.E."/>
            <person name="Spatafora J.W."/>
            <person name="Visel A."/>
            <person name="Grigoriev I.V."/>
        </authorList>
    </citation>
    <scope>NUCLEOTIDE SEQUENCE [LARGE SCALE GENOMIC DNA]</scope>
    <source>
        <strain evidence="3 4">PL171</strain>
    </source>
</reference>
<keyword evidence="2" id="KW-0812">Transmembrane</keyword>
<feature type="compositionally biased region" description="Basic and acidic residues" evidence="1">
    <location>
        <begin position="191"/>
        <end position="203"/>
    </location>
</feature>
<keyword evidence="2" id="KW-0472">Membrane</keyword>
<feature type="compositionally biased region" description="Low complexity" evidence="1">
    <location>
        <begin position="543"/>
        <end position="554"/>
    </location>
</feature>
<evidence type="ECO:0000313" key="3">
    <source>
        <dbReference type="EMBL" id="ORZ40132.1"/>
    </source>
</evidence>
<feature type="region of interest" description="Disordered" evidence="1">
    <location>
        <begin position="432"/>
        <end position="453"/>
    </location>
</feature>
<feature type="compositionally biased region" description="Polar residues" evidence="1">
    <location>
        <begin position="443"/>
        <end position="453"/>
    </location>
</feature>
<comment type="caution">
    <text evidence="3">The sequence shown here is derived from an EMBL/GenBank/DDBJ whole genome shotgun (WGS) entry which is preliminary data.</text>
</comment>
<proteinExistence type="predicted"/>
<keyword evidence="2" id="KW-1133">Transmembrane helix</keyword>
<feature type="region of interest" description="Disordered" evidence="1">
    <location>
        <begin position="524"/>
        <end position="554"/>
    </location>
</feature>
<dbReference type="EMBL" id="MCFL01000003">
    <property type="protein sequence ID" value="ORZ40132.1"/>
    <property type="molecule type" value="Genomic_DNA"/>
</dbReference>
<gene>
    <name evidence="3" type="ORF">BCR44DRAFT_1169254</name>
</gene>
<evidence type="ECO:0000256" key="1">
    <source>
        <dbReference type="SAM" id="MobiDB-lite"/>
    </source>
</evidence>
<sequence>MGTLHAFLMHAAAPIHSIVGSRARCCAVKAAAEARNEAVGQGRHVNQDSNRQMVHFGGQGRVRAAARVWCATGRDPPVSARGKQPRVRSPIPTEFYEDVRRVEVGGDVPPVPPLPLSPVVADMPKEDVRYDDDQLPYASRACLDSVDPDTRAAFDDLMVDLTRHPSVKLSDPTTPLMRTVSSFADLAKKLSDRTREHSHDEQLGQRQPAAAVRRAPPPPPIPTDEVNIHFANLSDRAMVSPRSTHSSIRRRKPRPSSGISESTDWSGTGSSAAAPLTNTSRTSSRAPTMDSGLTHKLVDPTRARCPRLDPRQPSIFPPALGPTLGRARSRPTCAQIHPMSRRVCVSHGLRNVGASLEGPGGDTTFDQALQIGFRVPAGALGVKQVVTTGSAVQKKVDNDLGSRRSSISMLRRFSNVSLASVSHALRHPVDAVRGVDSPRGSLTPASSNASLRSSVFGGSGSGYHPSARPSVDGASSIASTVKSRKSLLERLRFGSVGSRRSSSWCRAWVTGLCRGTCRFKRRTSLSGARQRRRQGPWWTRQPAASLRASGRSAARPQRSGCQRCLAVLDLAVLAAAAMSASASAALVEWKWKKMTRKMRRTMSHWRKSCTVHRRPCRFRHLRPGRWPEHPCRCRANRACRRRPCR</sequence>
<organism evidence="3 4">
    <name type="scientific">Catenaria anguillulae PL171</name>
    <dbReference type="NCBI Taxonomy" id="765915"/>
    <lineage>
        <taxon>Eukaryota</taxon>
        <taxon>Fungi</taxon>
        <taxon>Fungi incertae sedis</taxon>
        <taxon>Blastocladiomycota</taxon>
        <taxon>Blastocladiomycetes</taxon>
        <taxon>Blastocladiales</taxon>
        <taxon>Catenariaceae</taxon>
        <taxon>Catenaria</taxon>
    </lineage>
</organism>
<feature type="compositionally biased region" description="Basic and acidic residues" evidence="1">
    <location>
        <begin position="296"/>
        <end position="310"/>
    </location>
</feature>
<evidence type="ECO:0000313" key="4">
    <source>
        <dbReference type="Proteomes" id="UP000193411"/>
    </source>
</evidence>
<feature type="transmembrane region" description="Helical" evidence="2">
    <location>
        <begin position="565"/>
        <end position="589"/>
    </location>
</feature>
<dbReference type="AlphaFoldDB" id="A0A1Y2I413"/>
<evidence type="ECO:0000256" key="2">
    <source>
        <dbReference type="SAM" id="Phobius"/>
    </source>
</evidence>
<name>A0A1Y2I413_9FUNG</name>
<feature type="region of interest" description="Disordered" evidence="1">
    <location>
        <begin position="191"/>
        <end position="328"/>
    </location>
</feature>
<keyword evidence="4" id="KW-1185">Reference proteome</keyword>
<feature type="compositionally biased region" description="Polar residues" evidence="1">
    <location>
        <begin position="261"/>
        <end position="286"/>
    </location>
</feature>